<feature type="region of interest" description="Disordered" evidence="1">
    <location>
        <begin position="1"/>
        <end position="22"/>
    </location>
</feature>
<accession>B6AQ48</accession>
<gene>
    <name evidence="2" type="ORF">CGL2_10965006</name>
</gene>
<dbReference type="EMBL" id="DS995261">
    <property type="protein sequence ID" value="EDZ38357.1"/>
    <property type="molecule type" value="Genomic_DNA"/>
</dbReference>
<dbReference type="AlphaFoldDB" id="B6AQ48"/>
<protein>
    <submittedName>
        <fullName evidence="2">Uncharacterized protein</fullName>
    </submittedName>
</protein>
<feature type="region of interest" description="Disordered" evidence="1">
    <location>
        <begin position="41"/>
        <end position="70"/>
    </location>
</feature>
<sequence length="126" mass="14362">MPNKRPNTFRHPFPSRDSEDHLHYRQGPYITAVYGLNHLRQKTTKKRGRNPPLLTPGSRAKNAPPTGAINPIMGGAIRAIRDREERSVSICNMILQQGGRNMFLEIVDRKMLKEEMITLPSTGRMN</sequence>
<organism evidence="2">
    <name type="scientific">Leptospirillum sp. Group II '5-way CG'</name>
    <dbReference type="NCBI Taxonomy" id="419541"/>
    <lineage>
        <taxon>Bacteria</taxon>
        <taxon>Pseudomonadati</taxon>
        <taxon>Nitrospirota</taxon>
        <taxon>Nitrospiria</taxon>
        <taxon>Nitrospirales</taxon>
        <taxon>Nitrospiraceae</taxon>
        <taxon>Leptospirillum</taxon>
    </lineage>
</organism>
<reference evidence="2" key="2">
    <citation type="journal article" date="2008" name="PLoS Biol.">
        <title>Population genomic analysis of strain variation in Leptospirillum group II bacteria involved in acid mine drainage formation.</title>
        <authorList>
            <person name="Simmons S.L."/>
            <person name="Dibartolo G."/>
            <person name="Denef V.J."/>
            <person name="Goltsman D.S."/>
            <person name="Thelen M.P."/>
            <person name="Banfield J.F."/>
        </authorList>
    </citation>
    <scope>NUCLEOTIDE SEQUENCE [LARGE SCALE GENOMIC DNA]</scope>
</reference>
<evidence type="ECO:0000256" key="1">
    <source>
        <dbReference type="SAM" id="MobiDB-lite"/>
    </source>
</evidence>
<evidence type="ECO:0000313" key="2">
    <source>
        <dbReference type="EMBL" id="EDZ38357.1"/>
    </source>
</evidence>
<proteinExistence type="predicted"/>
<reference evidence="2" key="1">
    <citation type="journal article" date="2004" name="Nature">
        <title>Community structure and metabolism through reconstruction of microbial genomes from the environment.</title>
        <authorList>
            <person name="Tyson G.W."/>
            <person name="Chapman J."/>
            <person name="Hugenholtz P."/>
            <person name="Allen E.E."/>
            <person name="Ram R.J."/>
            <person name="Richardson P.M."/>
            <person name="Solovyev V.V."/>
            <person name="Rubin E.M."/>
            <person name="Rokhsar D.S."/>
            <person name="Banfield J.F."/>
        </authorList>
    </citation>
    <scope>NUCLEOTIDE SEQUENCE [LARGE SCALE GENOMIC DNA]</scope>
</reference>
<name>B6AQ48_9BACT</name>